<sequence>MKGNNSKPNKNDKFNKKSQRRTDDKRMGNKKPRVNQEDGGKVASSEYASHAYNDMSWYTHNPLLLESACRIPFAYPCGGHMDAGTYYTNEGSEGIFATNQSLAAAGVVALNYVPSIGSTHDGLSAPINIAAREMYAKVRKAYSGTLVCDAPDLMLYMLALDGAFSYIAYLKRLYRLLDIYSGSNRYVVEGLFAAMGFSRNDMNVLRENKTRLWGVINTLVADANKWSCPARFDILNRHYWMNDNIYLDKVNSKAQMYVFNPEGFYKFGLDADSKGRVTVEPLTTHDVEGLYAFGQSLLNALSNSEDAYTINGYLARAFEGTPNFRVAELGIDDKQEFVYAEEVLNQIHNATIIGLPIEACSVTQDGNTGELIADYSHTVNTDDVPSGVMCSNLELFDSNMEAPDAINIVVGSRLHATALES</sequence>
<dbReference type="InterPro" id="IPR049178">
    <property type="entry name" value="CP_picobirnavirus_sf"/>
</dbReference>
<evidence type="ECO:0000313" key="2">
    <source>
        <dbReference type="EMBL" id="AVD54048.1"/>
    </source>
</evidence>
<organism evidence="2">
    <name type="scientific">Macaque picobirnavirus 13</name>
    <dbReference type="NCBI Taxonomy" id="2078793"/>
    <lineage>
        <taxon>Viruses</taxon>
        <taxon>Riboviria</taxon>
        <taxon>Orthornavirae</taxon>
        <taxon>Pisuviricota</taxon>
        <taxon>Duplopiviricetes</taxon>
        <taxon>Durnavirales</taxon>
        <taxon>Picobirnaviridae</taxon>
    </lineage>
</organism>
<evidence type="ECO:0000256" key="1">
    <source>
        <dbReference type="SAM" id="MobiDB-lite"/>
    </source>
</evidence>
<name>A0A2L1FE76_9VIRU</name>
<dbReference type="Pfam" id="PF20816">
    <property type="entry name" value="PBV_CP"/>
    <property type="match status" value="1"/>
</dbReference>
<feature type="region of interest" description="Disordered" evidence="1">
    <location>
        <begin position="1"/>
        <end position="42"/>
    </location>
</feature>
<feature type="compositionally biased region" description="Basic and acidic residues" evidence="1">
    <location>
        <begin position="9"/>
        <end position="27"/>
    </location>
</feature>
<dbReference type="EMBL" id="MG010898">
    <property type="protein sequence ID" value="AVD54048.1"/>
    <property type="molecule type" value="Genomic_RNA"/>
</dbReference>
<reference evidence="2" key="2">
    <citation type="journal article" date="2018" name="Virology">
        <title>Extensive conservation of prokaryotic ribosomal binding sites in known and novel picobirnaviruses.</title>
        <authorList>
            <person name="Krishnamurthy S.R."/>
            <person name="Wang D."/>
        </authorList>
    </citation>
    <scope>NUCLEOTIDE SEQUENCE</scope>
    <source>
        <strain evidence="2">WUSTL</strain>
    </source>
</reference>
<dbReference type="InterPro" id="IPR048835">
    <property type="entry name" value="CP_picobirnavirus"/>
</dbReference>
<proteinExistence type="predicted"/>
<dbReference type="Gene3D" id="1.20.140.120">
    <property type="match status" value="2"/>
</dbReference>
<protein>
    <submittedName>
        <fullName evidence="2">Capsid</fullName>
    </submittedName>
</protein>
<accession>A0A2L1FE76</accession>
<reference evidence="2" key="1">
    <citation type="submission" date="2017-09" db="EMBL/GenBank/DDBJ databases">
        <authorList>
            <person name="Ehlers B."/>
            <person name="Leendertz F.H."/>
        </authorList>
    </citation>
    <scope>NUCLEOTIDE SEQUENCE</scope>
    <source>
        <strain evidence="2">WUSTL</strain>
    </source>
</reference>